<dbReference type="EMBL" id="MBAD02002774">
    <property type="protein sequence ID" value="RLN44622.1"/>
    <property type="molecule type" value="Genomic_DNA"/>
</dbReference>
<dbReference type="GO" id="GO:0005634">
    <property type="term" value="C:nucleus"/>
    <property type="evidence" value="ECO:0007669"/>
    <property type="project" value="UniProtKB-SubCell"/>
</dbReference>
<evidence type="ECO:0000313" key="7">
    <source>
        <dbReference type="Proteomes" id="UP000277300"/>
    </source>
</evidence>
<evidence type="ECO:0000256" key="3">
    <source>
        <dbReference type="SAM" id="MobiDB-lite"/>
    </source>
</evidence>
<evidence type="ECO:0000256" key="1">
    <source>
        <dbReference type="ARBA" id="ARBA00004123"/>
    </source>
</evidence>
<feature type="region of interest" description="Disordered" evidence="3">
    <location>
        <begin position="32"/>
        <end position="91"/>
    </location>
</feature>
<dbReference type="PROSITE" id="PS51017">
    <property type="entry name" value="CCT"/>
    <property type="match status" value="1"/>
</dbReference>
<accession>A0A3F2RTK5</accession>
<dbReference type="InterPro" id="IPR010402">
    <property type="entry name" value="CCT_domain"/>
</dbReference>
<evidence type="ECO:0000313" key="8">
    <source>
        <dbReference type="Proteomes" id="UP000284657"/>
    </source>
</evidence>
<sequence>MLISRKRSREINVMESTLPVLRRPGDNCWMLNNTHNRENKAEPTPSETYSDAASDGYMTPSSEDLEAEYESQGKTQRKTVDEVSPTSVHNLPRDLTPLRLDYITEPAKMIGVYSPAARRALLQKYMAKRARRLSQHKVRYGVRKTLANARPRVKGRFVKTVQPLTAAAVEAQRTEQI</sequence>
<evidence type="ECO:0000313" key="6">
    <source>
        <dbReference type="EMBL" id="RLN63913.1"/>
    </source>
</evidence>
<protein>
    <recommendedName>
        <fullName evidence="4">CCT domain-containing protein</fullName>
    </recommendedName>
</protein>
<dbReference type="PANTHER" id="PTHR31319">
    <property type="entry name" value="ZINC FINGER PROTEIN CONSTANS-LIKE 4"/>
    <property type="match status" value="1"/>
</dbReference>
<comment type="caution">
    <text evidence="6">The sequence shown here is derived from an EMBL/GenBank/DDBJ whole genome shotgun (WGS) entry which is preliminary data.</text>
</comment>
<evidence type="ECO:0000259" key="4">
    <source>
        <dbReference type="PROSITE" id="PS51017"/>
    </source>
</evidence>
<dbReference type="Pfam" id="PF06203">
    <property type="entry name" value="CCT"/>
    <property type="match status" value="1"/>
</dbReference>
<dbReference type="OrthoDB" id="153872at2759"/>
<name>A0A3F2RTK5_9STRA</name>
<keyword evidence="2" id="KW-0539">Nucleus</keyword>
<dbReference type="InterPro" id="IPR045281">
    <property type="entry name" value="CONSTANS-like"/>
</dbReference>
<dbReference type="AlphaFoldDB" id="A0A3F2RTK5"/>
<dbReference type="PANTHER" id="PTHR31319:SF77">
    <property type="entry name" value="ZINC FINGER PROTEIN CONSTANS-LIKE 4"/>
    <property type="match status" value="1"/>
</dbReference>
<feature type="domain" description="CCT" evidence="4">
    <location>
        <begin position="118"/>
        <end position="160"/>
    </location>
</feature>
<dbReference type="Proteomes" id="UP000277300">
    <property type="component" value="Unassembled WGS sequence"/>
</dbReference>
<evidence type="ECO:0000256" key="2">
    <source>
        <dbReference type="ARBA" id="ARBA00023242"/>
    </source>
</evidence>
<reference evidence="7 8" key="1">
    <citation type="submission" date="2018-07" db="EMBL/GenBank/DDBJ databases">
        <title>Genome sequencing of oomycete isolates from Chile give support for New Zealand origin for Phytophthora kernoviae and make available the first Nothophytophthora sp. genome.</title>
        <authorList>
            <person name="Studholme D.J."/>
            <person name="Sanfuentes E."/>
            <person name="Panda P."/>
            <person name="Hill R."/>
            <person name="Sambles C."/>
            <person name="Grant M."/>
            <person name="Williams N.M."/>
            <person name="Mcdougal R.L."/>
        </authorList>
    </citation>
    <scope>NUCLEOTIDE SEQUENCE [LARGE SCALE GENOMIC DNA]</scope>
    <source>
        <strain evidence="6">Chile6</strain>
        <strain evidence="5">Chile7</strain>
    </source>
</reference>
<proteinExistence type="predicted"/>
<organism evidence="6 7">
    <name type="scientific">Phytophthora kernoviae</name>
    <dbReference type="NCBI Taxonomy" id="325452"/>
    <lineage>
        <taxon>Eukaryota</taxon>
        <taxon>Sar</taxon>
        <taxon>Stramenopiles</taxon>
        <taxon>Oomycota</taxon>
        <taxon>Peronosporomycetes</taxon>
        <taxon>Peronosporales</taxon>
        <taxon>Peronosporaceae</taxon>
        <taxon>Phytophthora</taxon>
    </lineage>
</organism>
<comment type="subcellular location">
    <subcellularLocation>
        <location evidence="1">Nucleus</location>
    </subcellularLocation>
</comment>
<dbReference type="Proteomes" id="UP000284657">
    <property type="component" value="Unassembled WGS sequence"/>
</dbReference>
<gene>
    <name evidence="5" type="ORF">BBJ29_001181</name>
    <name evidence="6" type="ORF">BBP00_00003786</name>
</gene>
<evidence type="ECO:0000313" key="5">
    <source>
        <dbReference type="EMBL" id="RLN44622.1"/>
    </source>
</evidence>
<dbReference type="EMBL" id="MBDO02000084">
    <property type="protein sequence ID" value="RLN63913.1"/>
    <property type="molecule type" value="Genomic_DNA"/>
</dbReference>